<evidence type="ECO:0000313" key="1">
    <source>
        <dbReference type="EMBL" id="KLU07803.1"/>
    </source>
</evidence>
<dbReference type="STRING" id="595434.RISK_000176"/>
<dbReference type="AlphaFoldDB" id="A0A0J1BMX4"/>
<dbReference type="Proteomes" id="UP000036367">
    <property type="component" value="Unassembled WGS sequence"/>
</dbReference>
<keyword evidence="2" id="KW-1185">Reference proteome</keyword>
<protein>
    <submittedName>
        <fullName evidence="1">Uncharacterized protein</fullName>
    </submittedName>
</protein>
<dbReference type="PATRIC" id="fig|595434.4.peg.169"/>
<accession>A0A0J1BMX4</accession>
<reference evidence="1" key="1">
    <citation type="submission" date="2015-05" db="EMBL/GenBank/DDBJ databases">
        <title>Permanent draft genome of Rhodopirellula islandicus K833.</title>
        <authorList>
            <person name="Kizina J."/>
            <person name="Richter M."/>
            <person name="Glockner F.O."/>
            <person name="Harder J."/>
        </authorList>
    </citation>
    <scope>NUCLEOTIDE SEQUENCE [LARGE SCALE GENOMIC DNA]</scope>
    <source>
        <strain evidence="1">K833</strain>
    </source>
</reference>
<gene>
    <name evidence="1" type="ORF">RISK_000176</name>
</gene>
<evidence type="ECO:0000313" key="2">
    <source>
        <dbReference type="Proteomes" id="UP000036367"/>
    </source>
</evidence>
<dbReference type="EMBL" id="LECT01000002">
    <property type="protein sequence ID" value="KLU07803.1"/>
    <property type="molecule type" value="Genomic_DNA"/>
</dbReference>
<name>A0A0J1BMX4_RHOIS</name>
<dbReference type="OrthoDB" id="9889357at2"/>
<comment type="caution">
    <text evidence="1">The sequence shown here is derived from an EMBL/GenBank/DDBJ whole genome shotgun (WGS) entry which is preliminary data.</text>
</comment>
<dbReference type="RefSeq" id="WP_047812333.1">
    <property type="nucleotide sequence ID" value="NZ_LECT01000002.1"/>
</dbReference>
<proteinExistence type="predicted"/>
<organism evidence="1 2">
    <name type="scientific">Rhodopirellula islandica</name>
    <dbReference type="NCBI Taxonomy" id="595434"/>
    <lineage>
        <taxon>Bacteria</taxon>
        <taxon>Pseudomonadati</taxon>
        <taxon>Planctomycetota</taxon>
        <taxon>Planctomycetia</taxon>
        <taxon>Pirellulales</taxon>
        <taxon>Pirellulaceae</taxon>
        <taxon>Rhodopirellula</taxon>
    </lineage>
</organism>
<sequence>MSRLTSTLSLVTALLSGGIYDTASANPISSVTRNETPIIQPLQSNDENRRIMMDARIAMGMELKRK</sequence>